<organism evidence="2 3">
    <name type="scientific">Candidatus Avipropionibacterium avicola</name>
    <dbReference type="NCBI Taxonomy" id="2840701"/>
    <lineage>
        <taxon>Bacteria</taxon>
        <taxon>Bacillati</taxon>
        <taxon>Actinomycetota</taxon>
        <taxon>Actinomycetes</taxon>
        <taxon>Propionibacteriales</taxon>
        <taxon>Propionibacteriaceae</taxon>
        <taxon>Propionibacteriaceae incertae sedis</taxon>
        <taxon>Candidatus Avipropionibacterium</taxon>
    </lineage>
</organism>
<proteinExistence type="predicted"/>
<sequence>MTVRRQRRRCQRGSSSVEAAIVVPVLLLFLLVVVAGARIALAQQAVTGAAEAGARAASLERTETAAVSAAVAAVEQDLAGAGLACTARTAVSGQWQLALGQPGTARVTVTCRVRLADLMVPGMPGEIVIERTAESPIDRHRARTGG</sequence>
<evidence type="ECO:0000259" key="1">
    <source>
        <dbReference type="Pfam" id="PF07811"/>
    </source>
</evidence>
<evidence type="ECO:0000313" key="2">
    <source>
        <dbReference type="EMBL" id="HIT76567.1"/>
    </source>
</evidence>
<dbReference type="Pfam" id="PF07811">
    <property type="entry name" value="TadE"/>
    <property type="match status" value="1"/>
</dbReference>
<protein>
    <submittedName>
        <fullName evidence="2">Pilus assembly protein</fullName>
    </submittedName>
</protein>
<accession>A0A9D1H0H3</accession>
<dbReference type="EMBL" id="DVLP01000391">
    <property type="protein sequence ID" value="HIT76567.1"/>
    <property type="molecule type" value="Genomic_DNA"/>
</dbReference>
<evidence type="ECO:0000313" key="3">
    <source>
        <dbReference type="Proteomes" id="UP000886842"/>
    </source>
</evidence>
<name>A0A9D1H0H3_9ACTN</name>
<feature type="domain" description="TadE-like" evidence="1">
    <location>
        <begin position="13"/>
        <end position="55"/>
    </location>
</feature>
<dbReference type="InterPro" id="IPR012495">
    <property type="entry name" value="TadE-like_dom"/>
</dbReference>
<gene>
    <name evidence="2" type="ORF">IAA98_13365</name>
</gene>
<comment type="caution">
    <text evidence="2">The sequence shown here is derived from an EMBL/GenBank/DDBJ whole genome shotgun (WGS) entry which is preliminary data.</text>
</comment>
<dbReference type="AlphaFoldDB" id="A0A9D1H0H3"/>
<reference evidence="2" key="2">
    <citation type="journal article" date="2021" name="PeerJ">
        <title>Extensive microbial diversity within the chicken gut microbiome revealed by metagenomics and culture.</title>
        <authorList>
            <person name="Gilroy R."/>
            <person name="Ravi A."/>
            <person name="Getino M."/>
            <person name="Pursley I."/>
            <person name="Horton D.L."/>
            <person name="Alikhan N.F."/>
            <person name="Baker D."/>
            <person name="Gharbi K."/>
            <person name="Hall N."/>
            <person name="Watson M."/>
            <person name="Adriaenssens E.M."/>
            <person name="Foster-Nyarko E."/>
            <person name="Jarju S."/>
            <person name="Secka A."/>
            <person name="Antonio M."/>
            <person name="Oren A."/>
            <person name="Chaudhuri R.R."/>
            <person name="La Ragione R."/>
            <person name="Hildebrand F."/>
            <person name="Pallen M.J."/>
        </authorList>
    </citation>
    <scope>NUCLEOTIDE SEQUENCE</scope>
    <source>
        <strain evidence="2">ChiGjej1B1-24693</strain>
    </source>
</reference>
<reference evidence="2" key="1">
    <citation type="submission" date="2020-10" db="EMBL/GenBank/DDBJ databases">
        <authorList>
            <person name="Gilroy R."/>
        </authorList>
    </citation>
    <scope>NUCLEOTIDE SEQUENCE</scope>
    <source>
        <strain evidence="2">ChiGjej1B1-24693</strain>
    </source>
</reference>
<dbReference type="Proteomes" id="UP000886842">
    <property type="component" value="Unassembled WGS sequence"/>
</dbReference>